<organism evidence="1">
    <name type="scientific">Lygus hesperus</name>
    <name type="common">Western plant bug</name>
    <dbReference type="NCBI Taxonomy" id="30085"/>
    <lineage>
        <taxon>Eukaryota</taxon>
        <taxon>Metazoa</taxon>
        <taxon>Ecdysozoa</taxon>
        <taxon>Arthropoda</taxon>
        <taxon>Hexapoda</taxon>
        <taxon>Insecta</taxon>
        <taxon>Pterygota</taxon>
        <taxon>Neoptera</taxon>
        <taxon>Paraneoptera</taxon>
        <taxon>Hemiptera</taxon>
        <taxon>Heteroptera</taxon>
        <taxon>Panheteroptera</taxon>
        <taxon>Cimicomorpha</taxon>
        <taxon>Miridae</taxon>
        <taxon>Mirini</taxon>
        <taxon>Lygus</taxon>
    </lineage>
</organism>
<dbReference type="AlphaFoldDB" id="A0A146M480"/>
<accession>A0A146M480</accession>
<proteinExistence type="predicted"/>
<gene>
    <name evidence="1" type="ORF">g.22735</name>
</gene>
<reference evidence="1" key="1">
    <citation type="journal article" date="2016" name="Gigascience">
        <title>De novo construction of an expanded transcriptome assembly for the western tarnished plant bug, Lygus hesperus.</title>
        <authorList>
            <person name="Tassone E.E."/>
            <person name="Geib S.M."/>
            <person name="Hall B."/>
            <person name="Fabrick J.A."/>
            <person name="Brent C.S."/>
            <person name="Hull J.J."/>
        </authorList>
    </citation>
    <scope>NUCLEOTIDE SEQUENCE</scope>
</reference>
<evidence type="ECO:0000313" key="1">
    <source>
        <dbReference type="EMBL" id="JAQ13832.1"/>
    </source>
</evidence>
<protein>
    <submittedName>
        <fullName evidence="1">Uncharacterized protein</fullName>
    </submittedName>
</protein>
<sequence>MYKHLLHTVREIVYRLRFEPPREGLYNAVREAVFGILHTCGCSIRRGECDETAASVGGLPTINTYNRAGARTCPTLLIACTDGNAVWEATKAFVQSRPAYFIRINDPPG</sequence>
<dbReference type="EMBL" id="GDHC01004797">
    <property type="protein sequence ID" value="JAQ13832.1"/>
    <property type="molecule type" value="Transcribed_RNA"/>
</dbReference>
<name>A0A146M480_LYGHE</name>